<organism evidence="8 9">
    <name type="scientific">Thalassospira alkalitolerans</name>
    <dbReference type="NCBI Taxonomy" id="1293890"/>
    <lineage>
        <taxon>Bacteria</taxon>
        <taxon>Pseudomonadati</taxon>
        <taxon>Pseudomonadota</taxon>
        <taxon>Alphaproteobacteria</taxon>
        <taxon>Rhodospirillales</taxon>
        <taxon>Thalassospiraceae</taxon>
        <taxon>Thalassospira</taxon>
    </lineage>
</organism>
<comment type="similarity">
    <text evidence="2 6">Belongs to the dTDP-4-dehydrorhamnose reductase family.</text>
</comment>
<protein>
    <recommendedName>
        <fullName evidence="4 6">dTDP-4-dehydrorhamnose reductase</fullName>
        <ecNumber evidence="3 6">1.1.1.133</ecNumber>
    </recommendedName>
</protein>
<comment type="function">
    <text evidence="6">Catalyzes the reduction of dTDP-6-deoxy-L-lyxo-4-hexulose to yield dTDP-L-rhamnose.</text>
</comment>
<dbReference type="GO" id="GO:0005829">
    <property type="term" value="C:cytosol"/>
    <property type="evidence" value="ECO:0007669"/>
    <property type="project" value="TreeGrafter"/>
</dbReference>
<comment type="caution">
    <text evidence="8">The sequence shown here is derived from an EMBL/GenBank/DDBJ whole genome shotgun (WGS) entry which is preliminary data.</text>
</comment>
<dbReference type="Gene3D" id="3.40.50.720">
    <property type="entry name" value="NAD(P)-binding Rossmann-like Domain"/>
    <property type="match status" value="1"/>
</dbReference>
<dbReference type="Proteomes" id="UP000193396">
    <property type="component" value="Unassembled WGS sequence"/>
</dbReference>
<dbReference type="PANTHER" id="PTHR10491:SF4">
    <property type="entry name" value="METHIONINE ADENOSYLTRANSFERASE 2 SUBUNIT BETA"/>
    <property type="match status" value="1"/>
</dbReference>
<comment type="pathway">
    <text evidence="1 6">Carbohydrate biosynthesis; dTDP-L-rhamnose biosynthesis.</text>
</comment>
<evidence type="ECO:0000256" key="6">
    <source>
        <dbReference type="RuleBase" id="RU364082"/>
    </source>
</evidence>
<keyword evidence="6" id="KW-0560">Oxidoreductase</keyword>
<dbReference type="RefSeq" id="WP_085621141.1">
    <property type="nucleotide sequence ID" value="NZ_JFKB01000028.1"/>
</dbReference>
<keyword evidence="6" id="KW-0521">NADP</keyword>
<dbReference type="NCBIfam" id="TIGR01214">
    <property type="entry name" value="rmlD"/>
    <property type="match status" value="1"/>
</dbReference>
<feature type="domain" description="RmlD-like substrate binding" evidence="7">
    <location>
        <begin position="3"/>
        <end position="296"/>
    </location>
</feature>
<dbReference type="GO" id="GO:0019305">
    <property type="term" value="P:dTDP-rhamnose biosynthetic process"/>
    <property type="evidence" value="ECO:0007669"/>
    <property type="project" value="UniProtKB-UniPathway"/>
</dbReference>
<comment type="catalytic activity">
    <reaction evidence="5 6">
        <text>dTDP-beta-L-rhamnose + NADP(+) = dTDP-4-dehydro-beta-L-rhamnose + NADPH + H(+)</text>
        <dbReference type="Rhea" id="RHEA:21796"/>
        <dbReference type="ChEBI" id="CHEBI:15378"/>
        <dbReference type="ChEBI" id="CHEBI:57510"/>
        <dbReference type="ChEBI" id="CHEBI:57783"/>
        <dbReference type="ChEBI" id="CHEBI:58349"/>
        <dbReference type="ChEBI" id="CHEBI:62830"/>
        <dbReference type="EC" id="1.1.1.133"/>
    </reaction>
</comment>
<gene>
    <name evidence="8" type="ORF">TALK_21060</name>
</gene>
<dbReference type="SUPFAM" id="SSF51735">
    <property type="entry name" value="NAD(P)-binding Rossmann-fold domains"/>
    <property type="match status" value="1"/>
</dbReference>
<keyword evidence="9" id="KW-1185">Reference proteome</keyword>
<evidence type="ECO:0000313" key="9">
    <source>
        <dbReference type="Proteomes" id="UP000193396"/>
    </source>
</evidence>
<dbReference type="PANTHER" id="PTHR10491">
    <property type="entry name" value="DTDP-4-DEHYDRORHAMNOSE REDUCTASE"/>
    <property type="match status" value="1"/>
</dbReference>
<comment type="cofactor">
    <cofactor evidence="6">
        <name>Mg(2+)</name>
        <dbReference type="ChEBI" id="CHEBI:18420"/>
    </cofactor>
    <text evidence="6">Binds 1 Mg(2+) ion per monomer.</text>
</comment>
<dbReference type="STRING" id="1293890.TALK_21060"/>
<sequence length="303" mass="32970">MIKALVFGGNGQLGRSLMLCARDFPDIELTFLDRRKCDLSDLGAIGRAILDCRPDIVINAAAYTAVDQAESDIEQAFLINRDAVRAMAQACEELNAPLIHFSTDYIFDGTSQHPYRENDPVAPLGVYGTSKLAGEDAVRAATARHLIFRTSWVYSPFGKNFVKTMLSLMVQRDVLTIVNDQTGCPTSSVDLAGAVLRLVPSVLEKTFAGFGTYHLVSGSPMTWFDFAIHIHRAAVERFGADWAGNECEIRPVSSDAFPTVAKRPGYSVMSSQKFTDTFGFGLPDLAESLGACLDQLGEGENNA</sequence>
<reference evidence="8 9" key="1">
    <citation type="submission" date="2014-03" db="EMBL/GenBank/DDBJ databases">
        <title>The draft genome sequence of Thalassospira alkalitolerans JCM 18968.</title>
        <authorList>
            <person name="Lai Q."/>
            <person name="Shao Z."/>
        </authorList>
    </citation>
    <scope>NUCLEOTIDE SEQUENCE [LARGE SCALE GENOMIC DNA]</scope>
    <source>
        <strain evidence="8 9">JCM 18968</strain>
    </source>
</reference>
<dbReference type="InterPro" id="IPR029903">
    <property type="entry name" value="RmlD-like-bd"/>
</dbReference>
<dbReference type="InterPro" id="IPR036291">
    <property type="entry name" value="NAD(P)-bd_dom_sf"/>
</dbReference>
<name>A0A1Y2L5R8_9PROT</name>
<evidence type="ECO:0000256" key="4">
    <source>
        <dbReference type="ARBA" id="ARBA00017099"/>
    </source>
</evidence>
<accession>A0A1Y2L5R8</accession>
<evidence type="ECO:0000313" key="8">
    <source>
        <dbReference type="EMBL" id="OSQ42915.1"/>
    </source>
</evidence>
<evidence type="ECO:0000256" key="1">
    <source>
        <dbReference type="ARBA" id="ARBA00004781"/>
    </source>
</evidence>
<dbReference type="GO" id="GO:0008831">
    <property type="term" value="F:dTDP-4-dehydrorhamnose reductase activity"/>
    <property type="evidence" value="ECO:0007669"/>
    <property type="project" value="UniProtKB-EC"/>
</dbReference>
<dbReference type="CDD" id="cd05254">
    <property type="entry name" value="dTDP_HR_like_SDR_e"/>
    <property type="match status" value="1"/>
</dbReference>
<dbReference type="InterPro" id="IPR005913">
    <property type="entry name" value="dTDP_dehydrorham_reduct"/>
</dbReference>
<evidence type="ECO:0000256" key="5">
    <source>
        <dbReference type="ARBA" id="ARBA00048200"/>
    </source>
</evidence>
<dbReference type="OrthoDB" id="9803892at2"/>
<evidence type="ECO:0000259" key="7">
    <source>
        <dbReference type="Pfam" id="PF04321"/>
    </source>
</evidence>
<dbReference type="EC" id="1.1.1.133" evidence="3 6"/>
<proteinExistence type="inferred from homology"/>
<dbReference type="AlphaFoldDB" id="A0A1Y2L5R8"/>
<dbReference type="EMBL" id="JFKB01000028">
    <property type="protein sequence ID" value="OSQ42915.1"/>
    <property type="molecule type" value="Genomic_DNA"/>
</dbReference>
<dbReference type="Gene3D" id="3.90.25.10">
    <property type="entry name" value="UDP-galactose 4-epimerase, domain 1"/>
    <property type="match status" value="1"/>
</dbReference>
<dbReference type="Pfam" id="PF04321">
    <property type="entry name" value="RmlD_sub_bind"/>
    <property type="match status" value="1"/>
</dbReference>
<dbReference type="UniPathway" id="UPA00124"/>
<evidence type="ECO:0000256" key="3">
    <source>
        <dbReference type="ARBA" id="ARBA00012929"/>
    </source>
</evidence>
<evidence type="ECO:0000256" key="2">
    <source>
        <dbReference type="ARBA" id="ARBA00010944"/>
    </source>
</evidence>